<dbReference type="EMBL" id="GGYP01006412">
    <property type="protein sequence ID" value="MDE51183.1"/>
    <property type="molecule type" value="Transcribed_RNA"/>
</dbReference>
<gene>
    <name evidence="6" type="primary">CTSA_1</name>
    <name evidence="6" type="ORF">g.11911</name>
</gene>
<dbReference type="InterPro" id="IPR001563">
    <property type="entry name" value="Peptidase_S10"/>
</dbReference>
<dbReference type="InterPro" id="IPR018202">
    <property type="entry name" value="Ser_caboxypep_ser_AS"/>
</dbReference>
<accession>A0A6G1SMQ2</accession>
<keyword evidence="4 5" id="KW-0378">Hydrolase</keyword>
<keyword evidence="2 5" id="KW-0121">Carboxypeptidase</keyword>
<dbReference type="PANTHER" id="PTHR11802:SF201">
    <property type="entry name" value="CARBOXYPEPTIDASE"/>
    <property type="match status" value="1"/>
</dbReference>
<feature type="chain" id="PRO_5026370298" description="Carboxypeptidase" evidence="5">
    <location>
        <begin position="22"/>
        <end position="515"/>
    </location>
</feature>
<dbReference type="PANTHER" id="PTHR11802">
    <property type="entry name" value="SERINE PROTEASE FAMILY S10 SERINE CARBOXYPEPTIDASE"/>
    <property type="match status" value="1"/>
</dbReference>
<keyword evidence="3 5" id="KW-0645">Protease</keyword>
<proteinExistence type="inferred from homology"/>
<dbReference type="EC" id="3.4.16.-" evidence="5"/>
<evidence type="ECO:0000256" key="3">
    <source>
        <dbReference type="ARBA" id="ARBA00022670"/>
    </source>
</evidence>
<dbReference type="GO" id="GO:1904715">
    <property type="term" value="P:negative regulation of chaperone-mediated autophagy"/>
    <property type="evidence" value="ECO:0007669"/>
    <property type="project" value="UniProtKB-ARBA"/>
</dbReference>
<dbReference type="PROSITE" id="PS00131">
    <property type="entry name" value="CARBOXYPEPT_SER_SER"/>
    <property type="match status" value="1"/>
</dbReference>
<dbReference type="FunFam" id="3.40.50.1820:FF:000335">
    <property type="entry name" value="Carboxypeptidase"/>
    <property type="match status" value="1"/>
</dbReference>
<comment type="similarity">
    <text evidence="1 5">Belongs to the peptidase S10 family.</text>
</comment>
<keyword evidence="5" id="KW-0732">Signal</keyword>
<dbReference type="InterPro" id="IPR029058">
    <property type="entry name" value="AB_hydrolase_fold"/>
</dbReference>
<dbReference type="GO" id="GO:0004185">
    <property type="term" value="F:serine-type carboxypeptidase activity"/>
    <property type="evidence" value="ECO:0007669"/>
    <property type="project" value="UniProtKB-UniRule"/>
</dbReference>
<evidence type="ECO:0000313" key="6">
    <source>
        <dbReference type="EMBL" id="MDE51183.1"/>
    </source>
</evidence>
<dbReference type="AlphaFoldDB" id="A0A6G1SMQ2"/>
<evidence type="ECO:0000256" key="5">
    <source>
        <dbReference type="RuleBase" id="RU361156"/>
    </source>
</evidence>
<dbReference type="SUPFAM" id="SSF53474">
    <property type="entry name" value="alpha/beta-Hydrolases"/>
    <property type="match status" value="1"/>
</dbReference>
<reference evidence="6" key="1">
    <citation type="submission" date="2018-10" db="EMBL/GenBank/DDBJ databases">
        <title>Transcriptome assembly of Aceria tosichella (Wheat curl mite) Type 2.</title>
        <authorList>
            <person name="Scully E.D."/>
            <person name="Geib S.M."/>
            <person name="Palmer N.A."/>
            <person name="Gupta A.K."/>
            <person name="Sarath G."/>
            <person name="Tatineni S."/>
        </authorList>
    </citation>
    <scope>NUCLEOTIDE SEQUENCE</scope>
    <source>
        <strain evidence="6">LincolnNE</strain>
    </source>
</reference>
<dbReference type="GO" id="GO:0006508">
    <property type="term" value="P:proteolysis"/>
    <property type="evidence" value="ECO:0007669"/>
    <property type="project" value="UniProtKB-KW"/>
</dbReference>
<dbReference type="Gene3D" id="3.40.50.1820">
    <property type="entry name" value="alpha/beta hydrolase"/>
    <property type="match status" value="2"/>
</dbReference>
<feature type="signal peptide" evidence="5">
    <location>
        <begin position="1"/>
        <end position="21"/>
    </location>
</feature>
<evidence type="ECO:0000256" key="1">
    <source>
        <dbReference type="ARBA" id="ARBA00009431"/>
    </source>
</evidence>
<dbReference type="PRINTS" id="PR00724">
    <property type="entry name" value="CRBOXYPTASEC"/>
</dbReference>
<evidence type="ECO:0000256" key="2">
    <source>
        <dbReference type="ARBA" id="ARBA00022645"/>
    </source>
</evidence>
<protein>
    <recommendedName>
        <fullName evidence="5">Carboxypeptidase</fullName>
        <ecNumber evidence="5">3.4.16.-</ecNumber>
    </recommendedName>
</protein>
<dbReference type="Pfam" id="PF00450">
    <property type="entry name" value="Peptidase_S10"/>
    <property type="match status" value="1"/>
</dbReference>
<dbReference type="GO" id="GO:0031647">
    <property type="term" value="P:regulation of protein stability"/>
    <property type="evidence" value="ECO:0007669"/>
    <property type="project" value="UniProtKB-ARBA"/>
</dbReference>
<sequence>MMRTISLFAIGLVLTTGFILGDKIDFHNPVRSAAEDEVTQMPGLANGSIKFRHYSGYVEAEDQKPINRFWHYWFVESQSNPSKDPLVLWLNGGPGCSSLLGLLTELGPFRIANDGSVSQNKYAWNKRANVVFLESPAGVGFSYAVDGSVEADDDSTAKQNHLALKNFLRKFPQYKNSDLYLTGESYAGVYLPTLAARVDKDPDLNLKGVAIGNGYLNANKLAESLVYFSYYHGLVGKTTWKNLSKYCCDGKPPARGQCKFLDTNRSQECSRAVGDATDAIINSGVNPYNLYDKCYGNDNTERLLSGKLESLTREHVDKSLLLSAFNSTTQSSNPKSGLRGLKAERFNDFRTKFQVIKDVREDPPCTDNSVAVSWLNKQEVQQALHIPTGLKPFSTCADIDYTMIYPGRPDGLAPQIRQLISSPRKPTLLVYNGDVDLMCNFFGDEWFVDDLNQKVVQDYTVWRTNNQVSGFVKYFDRITFMTVKGSGHMVPTDKPAEALNMFEMFLDGMKPIGVQ</sequence>
<organism evidence="6">
    <name type="scientific">Aceria tosichella</name>
    <name type="common">wheat curl mite</name>
    <dbReference type="NCBI Taxonomy" id="561515"/>
    <lineage>
        <taxon>Eukaryota</taxon>
        <taxon>Metazoa</taxon>
        <taxon>Ecdysozoa</taxon>
        <taxon>Arthropoda</taxon>
        <taxon>Chelicerata</taxon>
        <taxon>Arachnida</taxon>
        <taxon>Acari</taxon>
        <taxon>Acariformes</taxon>
        <taxon>Trombidiformes</taxon>
        <taxon>Prostigmata</taxon>
        <taxon>Eupodina</taxon>
        <taxon>Eriophyoidea</taxon>
        <taxon>Eriophyidae</taxon>
        <taxon>Eriophyinae</taxon>
        <taxon>Aceriini</taxon>
        <taxon>Aceria</taxon>
    </lineage>
</organism>
<name>A0A6G1SMQ2_9ACAR</name>
<evidence type="ECO:0000256" key="4">
    <source>
        <dbReference type="ARBA" id="ARBA00022801"/>
    </source>
</evidence>